<comment type="caution">
    <text evidence="1">The sequence shown here is derived from an EMBL/GenBank/DDBJ whole genome shotgun (WGS) entry which is preliminary data.</text>
</comment>
<keyword evidence="2" id="KW-1185">Reference proteome</keyword>
<reference evidence="1 2" key="1">
    <citation type="submission" date="2024-02" db="EMBL/GenBank/DDBJ databases">
        <title>Genome analysis and characterization of Microbaculum marinisediminis sp. nov., isolated from marine sediment.</title>
        <authorList>
            <person name="Du Z.-J."/>
            <person name="Ye Y.-Q."/>
            <person name="Zhang Z.-R."/>
            <person name="Yuan S.-M."/>
            <person name="Zhang X.-Y."/>
        </authorList>
    </citation>
    <scope>NUCLEOTIDE SEQUENCE [LARGE SCALE GENOMIC DNA]</scope>
    <source>
        <strain evidence="1 2">SDUM1044001</strain>
    </source>
</reference>
<dbReference type="Proteomes" id="UP001378188">
    <property type="component" value="Unassembled WGS sequence"/>
</dbReference>
<evidence type="ECO:0000313" key="2">
    <source>
        <dbReference type="Proteomes" id="UP001378188"/>
    </source>
</evidence>
<name>A0AAW9RNE9_9HYPH</name>
<dbReference type="AlphaFoldDB" id="A0AAW9RNE9"/>
<dbReference type="RefSeq" id="WP_340331150.1">
    <property type="nucleotide sequence ID" value="NZ_JAZHOF010000007.1"/>
</dbReference>
<evidence type="ECO:0000313" key="1">
    <source>
        <dbReference type="EMBL" id="MEJ8573460.1"/>
    </source>
</evidence>
<accession>A0AAW9RNE9</accession>
<gene>
    <name evidence="1" type="ORF">V3328_18365</name>
</gene>
<protein>
    <submittedName>
        <fullName evidence="1">Uncharacterized protein</fullName>
    </submittedName>
</protein>
<proteinExistence type="predicted"/>
<sequence length="91" mass="10206">MTTQENNPYDVARARIRKATIAKAWLASFRKHRMQSGEIVAEHSDFIKADVRLLVPDATDAEIAEAVKAIQADYDEATRIVEELGFGDDDE</sequence>
<organism evidence="1 2">
    <name type="scientific">Microbaculum marinum</name>
    <dbReference type="NCBI Taxonomy" id="1764581"/>
    <lineage>
        <taxon>Bacteria</taxon>
        <taxon>Pseudomonadati</taxon>
        <taxon>Pseudomonadota</taxon>
        <taxon>Alphaproteobacteria</taxon>
        <taxon>Hyphomicrobiales</taxon>
        <taxon>Tepidamorphaceae</taxon>
        <taxon>Microbaculum</taxon>
    </lineage>
</organism>
<dbReference type="EMBL" id="JAZHOF010000007">
    <property type="protein sequence ID" value="MEJ8573460.1"/>
    <property type="molecule type" value="Genomic_DNA"/>
</dbReference>